<dbReference type="EMBL" id="ASPP01019781">
    <property type="protein sequence ID" value="ETO14769.1"/>
    <property type="molecule type" value="Genomic_DNA"/>
</dbReference>
<keyword evidence="3" id="KW-1185">Reference proteome</keyword>
<comment type="caution">
    <text evidence="2">The sequence shown here is derived from an EMBL/GenBank/DDBJ whole genome shotgun (WGS) entry which is preliminary data.</text>
</comment>
<evidence type="ECO:0000313" key="3">
    <source>
        <dbReference type="Proteomes" id="UP000023152"/>
    </source>
</evidence>
<name>X6MLL3_RETFI</name>
<feature type="non-terminal residue" evidence="2">
    <location>
        <position position="182"/>
    </location>
</feature>
<sequence length="182" mass="21171">MPSVISRKYLNFICNRILALWDSYVSSRITSNKDIQQFVILHRCVQNLHFDIHGKSKVHVMNYLMELCMRMQRTTRTILREQICQSLMAIFESTSPLAEIEPEREEANEDGLLAADIVATNVADKHNERDYFQTLQSTIHFTFIYYKTSTHNSEHDNEDEKVNEKSKDARKNNNATNGKNAV</sequence>
<feature type="compositionally biased region" description="Basic and acidic residues" evidence="1">
    <location>
        <begin position="152"/>
        <end position="171"/>
    </location>
</feature>
<protein>
    <submittedName>
        <fullName evidence="2">Uncharacterized protein</fullName>
    </submittedName>
</protein>
<organism evidence="2 3">
    <name type="scientific">Reticulomyxa filosa</name>
    <dbReference type="NCBI Taxonomy" id="46433"/>
    <lineage>
        <taxon>Eukaryota</taxon>
        <taxon>Sar</taxon>
        <taxon>Rhizaria</taxon>
        <taxon>Retaria</taxon>
        <taxon>Foraminifera</taxon>
        <taxon>Monothalamids</taxon>
        <taxon>Reticulomyxidae</taxon>
        <taxon>Reticulomyxa</taxon>
    </lineage>
</organism>
<gene>
    <name evidence="2" type="ORF">RFI_22599</name>
</gene>
<dbReference type="Proteomes" id="UP000023152">
    <property type="component" value="Unassembled WGS sequence"/>
</dbReference>
<reference evidence="2 3" key="1">
    <citation type="journal article" date="2013" name="Curr. Biol.">
        <title>The Genome of the Foraminiferan Reticulomyxa filosa.</title>
        <authorList>
            <person name="Glockner G."/>
            <person name="Hulsmann N."/>
            <person name="Schleicher M."/>
            <person name="Noegel A.A."/>
            <person name="Eichinger L."/>
            <person name="Gallinger C."/>
            <person name="Pawlowski J."/>
            <person name="Sierra R."/>
            <person name="Euteneuer U."/>
            <person name="Pillet L."/>
            <person name="Moustafa A."/>
            <person name="Platzer M."/>
            <person name="Groth M."/>
            <person name="Szafranski K."/>
            <person name="Schliwa M."/>
        </authorList>
    </citation>
    <scope>NUCLEOTIDE SEQUENCE [LARGE SCALE GENOMIC DNA]</scope>
</reference>
<dbReference type="AlphaFoldDB" id="X6MLL3"/>
<evidence type="ECO:0000256" key="1">
    <source>
        <dbReference type="SAM" id="MobiDB-lite"/>
    </source>
</evidence>
<feature type="region of interest" description="Disordered" evidence="1">
    <location>
        <begin position="152"/>
        <end position="182"/>
    </location>
</feature>
<proteinExistence type="predicted"/>
<feature type="compositionally biased region" description="Polar residues" evidence="1">
    <location>
        <begin position="172"/>
        <end position="182"/>
    </location>
</feature>
<accession>X6MLL3</accession>
<evidence type="ECO:0000313" key="2">
    <source>
        <dbReference type="EMBL" id="ETO14769.1"/>
    </source>
</evidence>